<evidence type="ECO:0000313" key="10">
    <source>
        <dbReference type="EMBL" id="GLQ23073.1"/>
    </source>
</evidence>
<evidence type="ECO:0000256" key="5">
    <source>
        <dbReference type="ARBA" id="ARBA00022984"/>
    </source>
</evidence>
<dbReference type="CDD" id="cd16913">
    <property type="entry name" value="YkuD_like"/>
    <property type="match status" value="1"/>
</dbReference>
<keyword evidence="6 7" id="KW-0961">Cell wall biogenesis/degradation</keyword>
<dbReference type="SUPFAM" id="SSF141523">
    <property type="entry name" value="L,D-transpeptidase catalytic domain-like"/>
    <property type="match status" value="1"/>
</dbReference>
<reference evidence="10" key="2">
    <citation type="submission" date="2023-01" db="EMBL/GenBank/DDBJ databases">
        <title>Draft genome sequence of Algimonas ampicilliniresistens strain NBRC 108219.</title>
        <authorList>
            <person name="Sun Q."/>
            <person name="Mori K."/>
        </authorList>
    </citation>
    <scope>NUCLEOTIDE SEQUENCE</scope>
    <source>
        <strain evidence="10">NBRC 108219</strain>
    </source>
</reference>
<comment type="similarity">
    <text evidence="2">Belongs to the YkuD family.</text>
</comment>
<organism evidence="10 11">
    <name type="scientific">Algimonas ampicilliniresistens</name>
    <dbReference type="NCBI Taxonomy" id="1298735"/>
    <lineage>
        <taxon>Bacteria</taxon>
        <taxon>Pseudomonadati</taxon>
        <taxon>Pseudomonadota</taxon>
        <taxon>Alphaproteobacteria</taxon>
        <taxon>Maricaulales</taxon>
        <taxon>Robiginitomaculaceae</taxon>
        <taxon>Algimonas</taxon>
    </lineage>
</organism>
<evidence type="ECO:0000256" key="7">
    <source>
        <dbReference type="PROSITE-ProRule" id="PRU01373"/>
    </source>
</evidence>
<dbReference type="Pfam" id="PF20142">
    <property type="entry name" value="Scaffold"/>
    <property type="match status" value="1"/>
</dbReference>
<evidence type="ECO:0000256" key="2">
    <source>
        <dbReference type="ARBA" id="ARBA00005992"/>
    </source>
</evidence>
<feature type="active site" description="Proton donor/acceptor" evidence="7">
    <location>
        <position position="388"/>
    </location>
</feature>
<dbReference type="PANTHER" id="PTHR41533:SF2">
    <property type="entry name" value="BLR7131 PROTEIN"/>
    <property type="match status" value="1"/>
</dbReference>
<keyword evidence="3" id="KW-0808">Transferase</keyword>
<keyword evidence="8" id="KW-0732">Signal</keyword>
<keyword evidence="4 7" id="KW-0133">Cell shape</keyword>
<evidence type="ECO:0000256" key="8">
    <source>
        <dbReference type="SAM" id="SignalP"/>
    </source>
</evidence>
<reference evidence="10" key="1">
    <citation type="journal article" date="2014" name="Int. J. Syst. Evol. Microbiol.">
        <title>Complete genome of a new Firmicutes species belonging to the dominant human colonic microbiota ('Ruminococcus bicirculans') reveals two chromosomes and a selective capacity to utilize plant glucans.</title>
        <authorList>
            <consortium name="NISC Comparative Sequencing Program"/>
            <person name="Wegmann U."/>
            <person name="Louis P."/>
            <person name="Goesmann A."/>
            <person name="Henrissat B."/>
            <person name="Duncan S.H."/>
            <person name="Flint H.J."/>
        </authorList>
    </citation>
    <scope>NUCLEOTIDE SEQUENCE</scope>
    <source>
        <strain evidence="10">NBRC 108219</strain>
    </source>
</reference>
<evidence type="ECO:0000256" key="4">
    <source>
        <dbReference type="ARBA" id="ARBA00022960"/>
    </source>
</evidence>
<dbReference type="InterPro" id="IPR036366">
    <property type="entry name" value="PGBDSf"/>
</dbReference>
<dbReference type="InterPro" id="IPR036365">
    <property type="entry name" value="PGBD-like_sf"/>
</dbReference>
<keyword evidence="11" id="KW-1185">Reference proteome</keyword>
<dbReference type="RefSeq" id="WP_284388117.1">
    <property type="nucleotide sequence ID" value="NZ_BSNK01000001.1"/>
</dbReference>
<protein>
    <submittedName>
        <fullName evidence="10">Amidase</fullName>
    </submittedName>
</protein>
<dbReference type="PROSITE" id="PS52029">
    <property type="entry name" value="LD_TPASE"/>
    <property type="match status" value="1"/>
</dbReference>
<comment type="pathway">
    <text evidence="1 7">Cell wall biogenesis; peptidoglycan biosynthesis.</text>
</comment>
<feature type="signal peptide" evidence="8">
    <location>
        <begin position="1"/>
        <end position="17"/>
    </location>
</feature>
<dbReference type="Pfam" id="PF03734">
    <property type="entry name" value="YkuD"/>
    <property type="match status" value="1"/>
</dbReference>
<evidence type="ECO:0000313" key="11">
    <source>
        <dbReference type="Proteomes" id="UP001161391"/>
    </source>
</evidence>
<dbReference type="Pfam" id="PF01471">
    <property type="entry name" value="PG_binding_1"/>
    <property type="match status" value="1"/>
</dbReference>
<dbReference type="InterPro" id="IPR052905">
    <property type="entry name" value="LD-transpeptidase_YkuD-like"/>
</dbReference>
<dbReference type="InterPro" id="IPR038063">
    <property type="entry name" value="Transpep_catalytic_dom"/>
</dbReference>
<dbReference type="Proteomes" id="UP001161391">
    <property type="component" value="Unassembled WGS sequence"/>
</dbReference>
<dbReference type="SUPFAM" id="SSF47090">
    <property type="entry name" value="PGBD-like"/>
    <property type="match status" value="1"/>
</dbReference>
<name>A0ABQ5V698_9PROT</name>
<sequence length="490" mass="52957">MSALVASLILSSGAAATAPGPINPLAPKAMLAYTGGSDIVPGPTIPKAELIAALNSVAAHGLNPADYHLATLETYGTEGEMELYAIDAWMSAASHIAFGKLSPSSVEPNWTAKGRQADLIAHFNTALRDGTLASSLDTLAPQHAAYQSLRAGLATRLSASPKTDILIPAGETLKLGLTTARVGTLQTRLGIEVTGSFDAATEEAVKAFQTENGLDVDGAVGPATIRALNRTGSQEMDQLKVNLERWRWLPDELGRRHVRVNIADFSVQAWKDGQIDRVHAAIIGKTFRKTPVFSDEISHVVLNPWWETPVSLARQDKLPLFKRDPAAVQRLGFQVLDREGKVVDASTIDWAAIPAGSMPYRIRQAPGAKNALGQVKIMFPNIHNVYLHDTPDRGLFAQRQRAFSSGCIRTQDPIDLTEWLLSDTPGWDRTKIDATLLTNRETRVNLTSKVPVHVLYLTAVSDAAGVRFVDDVYDRDAAVLSGLTKRASAR</sequence>
<keyword evidence="5 7" id="KW-0573">Peptidoglycan synthesis</keyword>
<dbReference type="PANTHER" id="PTHR41533">
    <property type="entry name" value="L,D-TRANSPEPTIDASE HI_1667-RELATED"/>
    <property type="match status" value="1"/>
</dbReference>
<comment type="caution">
    <text evidence="10">The sequence shown here is derived from an EMBL/GenBank/DDBJ whole genome shotgun (WGS) entry which is preliminary data.</text>
</comment>
<dbReference type="InterPro" id="IPR002477">
    <property type="entry name" value="Peptidoglycan-bd-like"/>
</dbReference>
<evidence type="ECO:0000259" key="9">
    <source>
        <dbReference type="PROSITE" id="PS52029"/>
    </source>
</evidence>
<evidence type="ECO:0000256" key="6">
    <source>
        <dbReference type="ARBA" id="ARBA00023316"/>
    </source>
</evidence>
<dbReference type="EMBL" id="BSNK01000001">
    <property type="protein sequence ID" value="GLQ23073.1"/>
    <property type="molecule type" value="Genomic_DNA"/>
</dbReference>
<feature type="domain" description="L,D-TPase catalytic" evidence="9">
    <location>
        <begin position="256"/>
        <end position="435"/>
    </location>
</feature>
<gene>
    <name evidence="10" type="ORF">GCM10007853_09470</name>
</gene>
<evidence type="ECO:0000256" key="3">
    <source>
        <dbReference type="ARBA" id="ARBA00022679"/>
    </source>
</evidence>
<proteinExistence type="inferred from homology"/>
<evidence type="ECO:0000256" key="1">
    <source>
        <dbReference type="ARBA" id="ARBA00004752"/>
    </source>
</evidence>
<dbReference type="InterPro" id="IPR005490">
    <property type="entry name" value="LD_TPept_cat_dom"/>
</dbReference>
<accession>A0ABQ5V698</accession>
<dbReference type="Gene3D" id="1.10.101.10">
    <property type="entry name" value="PGBD-like superfamily/PGBD"/>
    <property type="match status" value="1"/>
</dbReference>
<dbReference type="Gene3D" id="2.40.440.10">
    <property type="entry name" value="L,D-transpeptidase catalytic domain-like"/>
    <property type="match status" value="1"/>
</dbReference>
<feature type="chain" id="PRO_5046652104" evidence="8">
    <location>
        <begin position="18"/>
        <end position="490"/>
    </location>
</feature>
<feature type="active site" description="Nucleophile" evidence="7">
    <location>
        <position position="407"/>
    </location>
</feature>
<dbReference type="InterPro" id="IPR045380">
    <property type="entry name" value="LD_TPept_scaffold_dom"/>
</dbReference>